<accession>A0AAV3XJV6</accession>
<sequence>MTTDSLMEALQGRWRVVYSEFDGEMTPVADFSTIVIENNGSQFSVEKNGSIVHEGKFSINVSVTPHEIVYIYTRGSEVFLGGPRVGVFQLVGDTFKTNLAAVGHRSPQDFNTFPDSGTVLSIHQKVGSESGREIAALSSTTRAVSQW</sequence>
<reference evidence="1" key="1">
    <citation type="submission" date="2019-10" db="EMBL/GenBank/DDBJ databases">
        <title>Draft genome sequece of Microseira wollei NIES-4236.</title>
        <authorList>
            <person name="Yamaguchi H."/>
            <person name="Suzuki S."/>
            <person name="Kawachi M."/>
        </authorList>
    </citation>
    <scope>NUCLEOTIDE SEQUENCE</scope>
    <source>
        <strain evidence="1">NIES-4236</strain>
    </source>
</reference>
<comment type="caution">
    <text evidence="1">The sequence shown here is derived from an EMBL/GenBank/DDBJ whole genome shotgun (WGS) entry which is preliminary data.</text>
</comment>
<organism evidence="1 2">
    <name type="scientific">Microseira wollei NIES-4236</name>
    <dbReference type="NCBI Taxonomy" id="2530354"/>
    <lineage>
        <taxon>Bacteria</taxon>
        <taxon>Bacillati</taxon>
        <taxon>Cyanobacteriota</taxon>
        <taxon>Cyanophyceae</taxon>
        <taxon>Oscillatoriophycideae</taxon>
        <taxon>Aerosakkonematales</taxon>
        <taxon>Aerosakkonemataceae</taxon>
        <taxon>Microseira</taxon>
    </lineage>
</organism>
<dbReference type="AlphaFoldDB" id="A0AAV3XJV6"/>
<dbReference type="EMBL" id="BLAY01000117">
    <property type="protein sequence ID" value="GET41310.1"/>
    <property type="molecule type" value="Genomic_DNA"/>
</dbReference>
<dbReference type="Proteomes" id="UP001050975">
    <property type="component" value="Unassembled WGS sequence"/>
</dbReference>
<evidence type="ECO:0000313" key="2">
    <source>
        <dbReference type="Proteomes" id="UP001050975"/>
    </source>
</evidence>
<keyword evidence="2" id="KW-1185">Reference proteome</keyword>
<dbReference type="RefSeq" id="WP_226587533.1">
    <property type="nucleotide sequence ID" value="NZ_BLAY01000117.1"/>
</dbReference>
<evidence type="ECO:0000313" key="1">
    <source>
        <dbReference type="EMBL" id="GET41310.1"/>
    </source>
</evidence>
<proteinExistence type="predicted"/>
<protein>
    <recommendedName>
        <fullName evidence="3">Lipocalin-like domain-containing protein</fullName>
    </recommendedName>
</protein>
<gene>
    <name evidence="1" type="ORF">MiSe_61220</name>
</gene>
<evidence type="ECO:0008006" key="3">
    <source>
        <dbReference type="Google" id="ProtNLM"/>
    </source>
</evidence>
<name>A0AAV3XJV6_9CYAN</name>